<keyword evidence="3" id="KW-1185">Reference proteome</keyword>
<sequence>MASLVGLGAVSVGVVVLSWSWSIVGASVAVAGALLAWWAGVLRDVHGTGPLDELGEVLRGTVREGVAPGDTVRIGPEARERVVEVEARRRRLEADAGRRTSSGAPTGPAGVLLVLVAVFLLVAQWGLYPLGRPGQDNAVRALVAVVVLGIAGGRLLTAGARVPRIAAAFALLAGLGLVLNATLADHARAATAVAEAVCGAVSCLTGAGLLRRRR</sequence>
<evidence type="ECO:0000313" key="2">
    <source>
        <dbReference type="EMBL" id="MFC0221079.1"/>
    </source>
</evidence>
<feature type="transmembrane region" description="Helical" evidence="1">
    <location>
        <begin position="108"/>
        <end position="127"/>
    </location>
</feature>
<dbReference type="Proteomes" id="UP001589698">
    <property type="component" value="Unassembled WGS sequence"/>
</dbReference>
<proteinExistence type="predicted"/>
<keyword evidence="1" id="KW-1133">Transmembrane helix</keyword>
<feature type="transmembrane region" description="Helical" evidence="1">
    <location>
        <begin position="139"/>
        <end position="158"/>
    </location>
</feature>
<evidence type="ECO:0000256" key="1">
    <source>
        <dbReference type="SAM" id="Phobius"/>
    </source>
</evidence>
<name>A0ABV6DWH7_9ACTN</name>
<feature type="transmembrane region" description="Helical" evidence="1">
    <location>
        <begin position="12"/>
        <end position="38"/>
    </location>
</feature>
<accession>A0ABV6DWH7</accession>
<dbReference type="EMBL" id="JBHLXH010000001">
    <property type="protein sequence ID" value="MFC0221079.1"/>
    <property type="molecule type" value="Genomic_DNA"/>
</dbReference>
<organism evidence="2 3">
    <name type="scientific">Nocardioides zeicaulis</name>
    <dbReference type="NCBI Taxonomy" id="1776857"/>
    <lineage>
        <taxon>Bacteria</taxon>
        <taxon>Bacillati</taxon>
        <taxon>Actinomycetota</taxon>
        <taxon>Actinomycetes</taxon>
        <taxon>Propionibacteriales</taxon>
        <taxon>Nocardioidaceae</taxon>
        <taxon>Nocardioides</taxon>
    </lineage>
</organism>
<reference evidence="2 3" key="1">
    <citation type="submission" date="2024-09" db="EMBL/GenBank/DDBJ databases">
        <authorList>
            <person name="Sun Q."/>
            <person name="Mori K."/>
        </authorList>
    </citation>
    <scope>NUCLEOTIDE SEQUENCE [LARGE SCALE GENOMIC DNA]</scope>
    <source>
        <strain evidence="2 3">CCM 8654</strain>
    </source>
</reference>
<comment type="caution">
    <text evidence="2">The sequence shown here is derived from an EMBL/GenBank/DDBJ whole genome shotgun (WGS) entry which is preliminary data.</text>
</comment>
<evidence type="ECO:0000313" key="3">
    <source>
        <dbReference type="Proteomes" id="UP001589698"/>
    </source>
</evidence>
<feature type="transmembrane region" description="Helical" evidence="1">
    <location>
        <begin position="165"/>
        <end position="183"/>
    </location>
</feature>
<dbReference type="RefSeq" id="WP_378516788.1">
    <property type="nucleotide sequence ID" value="NZ_CBCSDI010000003.1"/>
</dbReference>
<feature type="transmembrane region" description="Helical" evidence="1">
    <location>
        <begin position="189"/>
        <end position="210"/>
    </location>
</feature>
<keyword evidence="1" id="KW-0812">Transmembrane</keyword>
<gene>
    <name evidence="2" type="ORF">ACFFJG_01195</name>
</gene>
<protein>
    <submittedName>
        <fullName evidence="2">Uncharacterized protein</fullName>
    </submittedName>
</protein>
<keyword evidence="1" id="KW-0472">Membrane</keyword>